<keyword evidence="3" id="KW-0408">Iron</keyword>
<dbReference type="PANTHER" id="PTHR24300">
    <property type="entry name" value="CYTOCHROME P450 508A4-RELATED"/>
    <property type="match status" value="1"/>
</dbReference>
<comment type="caution">
    <text evidence="6">The sequence shown here is derived from an EMBL/GenBank/DDBJ whole genome shotgun (WGS) entry which is preliminary data.</text>
</comment>
<dbReference type="SUPFAM" id="SSF48264">
    <property type="entry name" value="Cytochrome P450"/>
    <property type="match status" value="1"/>
</dbReference>
<evidence type="ECO:0000313" key="6">
    <source>
        <dbReference type="EMBL" id="GIY76742.1"/>
    </source>
</evidence>
<dbReference type="AlphaFoldDB" id="A0AAV4W263"/>
<reference evidence="6 7" key="1">
    <citation type="submission" date="2021-06" db="EMBL/GenBank/DDBJ databases">
        <title>Caerostris extrusa draft genome.</title>
        <authorList>
            <person name="Kono N."/>
            <person name="Arakawa K."/>
        </authorList>
    </citation>
    <scope>NUCLEOTIDE SEQUENCE [LARGE SCALE GENOMIC DNA]</scope>
</reference>
<keyword evidence="5" id="KW-0472">Membrane</keyword>
<dbReference type="InterPro" id="IPR001128">
    <property type="entry name" value="Cyt_P450"/>
</dbReference>
<keyword evidence="2" id="KW-0479">Metal-binding</keyword>
<dbReference type="Pfam" id="PF00067">
    <property type="entry name" value="p450"/>
    <property type="match status" value="1"/>
</dbReference>
<organism evidence="6 7">
    <name type="scientific">Caerostris extrusa</name>
    <name type="common">Bark spider</name>
    <name type="synonym">Caerostris bankana</name>
    <dbReference type="NCBI Taxonomy" id="172846"/>
    <lineage>
        <taxon>Eukaryota</taxon>
        <taxon>Metazoa</taxon>
        <taxon>Ecdysozoa</taxon>
        <taxon>Arthropoda</taxon>
        <taxon>Chelicerata</taxon>
        <taxon>Arachnida</taxon>
        <taxon>Araneae</taxon>
        <taxon>Araneomorphae</taxon>
        <taxon>Entelegynae</taxon>
        <taxon>Araneoidea</taxon>
        <taxon>Araneidae</taxon>
        <taxon>Caerostris</taxon>
    </lineage>
</organism>
<dbReference type="InterPro" id="IPR050182">
    <property type="entry name" value="Cytochrome_P450_fam2"/>
</dbReference>
<evidence type="ECO:0000313" key="7">
    <source>
        <dbReference type="Proteomes" id="UP001054945"/>
    </source>
</evidence>
<dbReference type="GO" id="GO:0020037">
    <property type="term" value="F:heme binding"/>
    <property type="evidence" value="ECO:0007669"/>
    <property type="project" value="InterPro"/>
</dbReference>
<evidence type="ECO:0000256" key="5">
    <source>
        <dbReference type="SAM" id="Phobius"/>
    </source>
</evidence>
<name>A0AAV4W263_CAEEX</name>
<dbReference type="EMBL" id="BPLR01015527">
    <property type="protein sequence ID" value="GIY76742.1"/>
    <property type="molecule type" value="Genomic_DNA"/>
</dbReference>
<keyword evidence="4" id="KW-0560">Oxidoreductase</keyword>
<keyword evidence="4" id="KW-0503">Monooxygenase</keyword>
<protein>
    <submittedName>
        <fullName evidence="6">Cytochrome P450 18a1</fullName>
    </submittedName>
</protein>
<dbReference type="GO" id="GO:0016705">
    <property type="term" value="F:oxidoreductase activity, acting on paired donors, with incorporation or reduction of molecular oxygen"/>
    <property type="evidence" value="ECO:0007669"/>
    <property type="project" value="InterPro"/>
</dbReference>
<evidence type="ECO:0000256" key="4">
    <source>
        <dbReference type="ARBA" id="ARBA00023033"/>
    </source>
</evidence>
<evidence type="ECO:0000256" key="2">
    <source>
        <dbReference type="ARBA" id="ARBA00022723"/>
    </source>
</evidence>
<keyword evidence="5" id="KW-1133">Transmembrane helix</keyword>
<dbReference type="GO" id="GO:0005506">
    <property type="term" value="F:iron ion binding"/>
    <property type="evidence" value="ECO:0007669"/>
    <property type="project" value="InterPro"/>
</dbReference>
<sequence length="263" mass="30139">MELENNETYFDFKNISTVSVGLLVVAVSFVILKVFQEIVYWYKVGRKLPPGPIGLPIVGYLPFLGKEPHKKFWNMKAKFGDIFWPSRCFRQSTRSFKYLNPGGIMIESGEKWMEQRKFCLSAARDLGLGKGHWEDLILGETSNFIKKLHDLKGKPSDISHELASSLISNIISLLIGRRLKNEEESDKLQLLMDYIKVALVYTGPTLRTTAMPGLRKICETLKIAGYDKAVRIIKEFSSIIREEIADHKPLQTFKIQNDFINSY</sequence>
<evidence type="ECO:0000256" key="3">
    <source>
        <dbReference type="ARBA" id="ARBA00023004"/>
    </source>
</evidence>
<evidence type="ECO:0000256" key="1">
    <source>
        <dbReference type="ARBA" id="ARBA00010617"/>
    </source>
</evidence>
<keyword evidence="7" id="KW-1185">Reference proteome</keyword>
<dbReference type="InterPro" id="IPR036396">
    <property type="entry name" value="Cyt_P450_sf"/>
</dbReference>
<keyword evidence="5" id="KW-0812">Transmembrane</keyword>
<accession>A0AAV4W263</accession>
<comment type="similarity">
    <text evidence="1">Belongs to the cytochrome P450 family.</text>
</comment>
<proteinExistence type="inferred from homology"/>
<dbReference type="GO" id="GO:0004497">
    <property type="term" value="F:monooxygenase activity"/>
    <property type="evidence" value="ECO:0007669"/>
    <property type="project" value="UniProtKB-KW"/>
</dbReference>
<dbReference type="Proteomes" id="UP001054945">
    <property type="component" value="Unassembled WGS sequence"/>
</dbReference>
<dbReference type="Gene3D" id="1.10.630.10">
    <property type="entry name" value="Cytochrome P450"/>
    <property type="match status" value="1"/>
</dbReference>
<feature type="transmembrane region" description="Helical" evidence="5">
    <location>
        <begin position="20"/>
        <end position="42"/>
    </location>
</feature>
<gene>
    <name evidence="6" type="primary">Cyp18a1</name>
    <name evidence="6" type="ORF">CEXT_569091</name>
</gene>